<evidence type="ECO:0000256" key="1">
    <source>
        <dbReference type="ARBA" id="ARBA00023186"/>
    </source>
</evidence>
<accession>A0ABP0VSN8</accession>
<evidence type="ECO:0000313" key="4">
    <source>
        <dbReference type="EMBL" id="CAK9257494.1"/>
    </source>
</evidence>
<gene>
    <name evidence="4" type="ORF">CSSPJE1EN1_LOCUS2972</name>
</gene>
<feature type="region of interest" description="Disordered" evidence="2">
    <location>
        <begin position="65"/>
        <end position="127"/>
    </location>
</feature>
<feature type="compositionally biased region" description="Polar residues" evidence="2">
    <location>
        <begin position="73"/>
        <end position="106"/>
    </location>
</feature>
<dbReference type="PANTHER" id="PTHR12329">
    <property type="entry name" value="BCL2-ASSOCIATED ATHANOGENE"/>
    <property type="match status" value="1"/>
</dbReference>
<dbReference type="SUPFAM" id="SSF63491">
    <property type="entry name" value="BAG domain"/>
    <property type="match status" value="1"/>
</dbReference>
<feature type="non-terminal residue" evidence="4">
    <location>
        <position position="153"/>
    </location>
</feature>
<protein>
    <recommendedName>
        <fullName evidence="3">BAG domain-containing protein</fullName>
    </recommendedName>
</protein>
<evidence type="ECO:0000259" key="3">
    <source>
        <dbReference type="Pfam" id="PF02179"/>
    </source>
</evidence>
<dbReference type="PANTHER" id="PTHR12329:SF16">
    <property type="entry name" value="BAG FAMILY MOLECULAR CHAPERONE REGULATOR 1"/>
    <property type="match status" value="1"/>
</dbReference>
<keyword evidence="1" id="KW-0143">Chaperone</keyword>
<dbReference type="InterPro" id="IPR036533">
    <property type="entry name" value="BAG_dom_sf"/>
</dbReference>
<name>A0ABP0VSN8_9BRYO</name>
<dbReference type="InterPro" id="IPR039773">
    <property type="entry name" value="BAG_chaperone_regulator"/>
</dbReference>
<evidence type="ECO:0000256" key="2">
    <source>
        <dbReference type="SAM" id="MobiDB-lite"/>
    </source>
</evidence>
<organism evidence="4 5">
    <name type="scientific">Sphagnum jensenii</name>
    <dbReference type="NCBI Taxonomy" id="128206"/>
    <lineage>
        <taxon>Eukaryota</taxon>
        <taxon>Viridiplantae</taxon>
        <taxon>Streptophyta</taxon>
        <taxon>Embryophyta</taxon>
        <taxon>Bryophyta</taxon>
        <taxon>Sphagnophytina</taxon>
        <taxon>Sphagnopsida</taxon>
        <taxon>Sphagnales</taxon>
        <taxon>Sphagnaceae</taxon>
        <taxon>Sphagnum</taxon>
    </lineage>
</organism>
<dbReference type="Proteomes" id="UP001497444">
    <property type="component" value="Chromosome 10"/>
</dbReference>
<reference evidence="4" key="1">
    <citation type="submission" date="2024-02" db="EMBL/GenBank/DDBJ databases">
        <authorList>
            <consortium name="ELIXIR-Norway"/>
            <consortium name="Elixir Norway"/>
        </authorList>
    </citation>
    <scope>NUCLEOTIDE SEQUENCE</scope>
</reference>
<dbReference type="Gene3D" id="1.20.58.120">
    <property type="entry name" value="BAG domain"/>
    <property type="match status" value="1"/>
</dbReference>
<proteinExistence type="predicted"/>
<feature type="compositionally biased region" description="Low complexity" evidence="2">
    <location>
        <begin position="107"/>
        <end position="118"/>
    </location>
</feature>
<evidence type="ECO:0000313" key="5">
    <source>
        <dbReference type="Proteomes" id="UP001497444"/>
    </source>
</evidence>
<dbReference type="InterPro" id="IPR003103">
    <property type="entry name" value="BAG_domain"/>
</dbReference>
<keyword evidence="5" id="KW-1185">Reference proteome</keyword>
<feature type="domain" description="BAG" evidence="3">
    <location>
        <begin position="10"/>
        <end position="62"/>
    </location>
</feature>
<dbReference type="Pfam" id="PF02179">
    <property type="entry name" value="BAG"/>
    <property type="match status" value="1"/>
</dbReference>
<dbReference type="EMBL" id="OZ020105">
    <property type="protein sequence ID" value="CAK9257494.1"/>
    <property type="molecule type" value="Genomic_DNA"/>
</dbReference>
<sequence>LSACEATAQSGAGCTERDLAGLSEMPVQELLKLDAVEADGEAKNSRKAEVMRVLQLDDTVDRLRRENVKPLLTKNQPPTTATELPPSEIQTPPETKTLGNTEWENQPPTTATELPPTESQTPPENEVVATTQWETLGSDLGINIGSVSAPPSS</sequence>